<comment type="caution">
    <text evidence="3">The sequence shown here is derived from an EMBL/GenBank/DDBJ whole genome shotgun (WGS) entry which is preliminary data.</text>
</comment>
<dbReference type="Proteomes" id="UP000077671">
    <property type="component" value="Unassembled WGS sequence"/>
</dbReference>
<keyword evidence="5" id="KW-1185">Reference proteome</keyword>
<reference evidence="3" key="2">
    <citation type="journal article" date="2019" name="IMA Fungus">
        <title>Genome sequencing and comparison of five Tilletia species to identify candidate genes for the detection of regulated species infecting wheat.</title>
        <authorList>
            <person name="Nguyen H.D.T."/>
            <person name="Sultana T."/>
            <person name="Kesanakurti P."/>
            <person name="Hambleton S."/>
        </authorList>
    </citation>
    <scope>NUCLEOTIDE SEQUENCE</scope>
    <source>
        <strain evidence="3">DAOMC 238032</strain>
    </source>
</reference>
<keyword evidence="1" id="KW-0732">Signal</keyword>
<evidence type="ECO:0000313" key="4">
    <source>
        <dbReference type="Proteomes" id="UP000077671"/>
    </source>
</evidence>
<name>A0A177U3Y5_9BASI</name>
<proteinExistence type="predicted"/>
<reference evidence="2" key="3">
    <citation type="submission" date="2020-10" db="EMBL/GenBank/DDBJ databases">
        <authorList>
            <person name="Sedaghatjoo S."/>
        </authorList>
    </citation>
    <scope>NUCLEOTIDE SEQUENCE</scope>
    <source>
        <strain evidence="2">AZH3</strain>
    </source>
</reference>
<gene>
    <name evidence="3" type="ORF">A4X03_0g7831</name>
    <name evidence="2" type="ORF">JKIAZH3_G8716</name>
</gene>
<protein>
    <submittedName>
        <fullName evidence="3">Uncharacterized protein</fullName>
    </submittedName>
</protein>
<dbReference type="Proteomes" id="UP000836402">
    <property type="component" value="Unassembled WGS sequence"/>
</dbReference>
<evidence type="ECO:0000313" key="5">
    <source>
        <dbReference type="Proteomes" id="UP000836402"/>
    </source>
</evidence>
<reference evidence="3" key="1">
    <citation type="submission" date="2016-04" db="EMBL/GenBank/DDBJ databases">
        <authorList>
            <person name="Nguyen H.D."/>
            <person name="Kesanakurti P."/>
            <person name="Cullis J."/>
            <person name="Levesque C.A."/>
            <person name="Hambleton S."/>
        </authorList>
    </citation>
    <scope>NUCLEOTIDE SEQUENCE</scope>
    <source>
        <strain evidence="3">DAOMC 238032</strain>
    </source>
</reference>
<evidence type="ECO:0000256" key="1">
    <source>
        <dbReference type="SAM" id="SignalP"/>
    </source>
</evidence>
<dbReference type="EMBL" id="LWDD02002033">
    <property type="protein sequence ID" value="KAE8243228.1"/>
    <property type="molecule type" value="Genomic_DNA"/>
</dbReference>
<dbReference type="AlphaFoldDB" id="A0A177U3Y5"/>
<evidence type="ECO:0000313" key="2">
    <source>
        <dbReference type="EMBL" id="CAD6909044.1"/>
    </source>
</evidence>
<dbReference type="EMBL" id="CAJHJG010001113">
    <property type="protein sequence ID" value="CAD6909044.1"/>
    <property type="molecule type" value="Genomic_DNA"/>
</dbReference>
<feature type="chain" id="PRO_5044550145" evidence="1">
    <location>
        <begin position="22"/>
        <end position="150"/>
    </location>
</feature>
<organism evidence="3 4">
    <name type="scientific">Tilletia caries</name>
    <name type="common">wheat bunt fungus</name>
    <dbReference type="NCBI Taxonomy" id="13290"/>
    <lineage>
        <taxon>Eukaryota</taxon>
        <taxon>Fungi</taxon>
        <taxon>Dikarya</taxon>
        <taxon>Basidiomycota</taxon>
        <taxon>Ustilaginomycotina</taxon>
        <taxon>Exobasidiomycetes</taxon>
        <taxon>Tilletiales</taxon>
        <taxon>Tilletiaceae</taxon>
        <taxon>Tilletia</taxon>
    </lineage>
</organism>
<accession>A0A177U3Y5</accession>
<feature type="signal peptide" evidence="1">
    <location>
        <begin position="1"/>
        <end position="21"/>
    </location>
</feature>
<evidence type="ECO:0000313" key="3">
    <source>
        <dbReference type="EMBL" id="KAE8243228.1"/>
    </source>
</evidence>
<sequence length="150" mass="15402">MRSASFAALFTLVAAFSGANAAILRARDEPKLECGVTGDAPLEACRNLDLDNINTSNTCDIGIGGNKHNVLACASLPGSSGGGALDCCVYSTVNNWRPEILKDIVGKILDGCGAPQNDDQPGGTVNGRYFDEGGQRTCIGNGDGCTDCAT</sequence>